<dbReference type="PANTHER" id="PTHR11909">
    <property type="entry name" value="CASEIN KINASE-RELATED"/>
    <property type="match status" value="1"/>
</dbReference>
<dbReference type="InterPro" id="IPR050235">
    <property type="entry name" value="CK1_Ser-Thr_kinase"/>
</dbReference>
<comment type="caution">
    <text evidence="2">The sequence shown here is derived from an EMBL/GenBank/DDBJ whole genome shotgun (WGS) entry which is preliminary data.</text>
</comment>
<organism evidence="2 3">
    <name type="scientific">Streblomastix strix</name>
    <dbReference type="NCBI Taxonomy" id="222440"/>
    <lineage>
        <taxon>Eukaryota</taxon>
        <taxon>Metamonada</taxon>
        <taxon>Preaxostyla</taxon>
        <taxon>Oxymonadida</taxon>
        <taxon>Streblomastigidae</taxon>
        <taxon>Streblomastix</taxon>
    </lineage>
</organism>
<dbReference type="AlphaFoldDB" id="A0A5J4VLJ0"/>
<dbReference type="EMBL" id="SNRW01006304">
    <property type="protein sequence ID" value="KAA6383326.1"/>
    <property type="molecule type" value="Genomic_DNA"/>
</dbReference>
<name>A0A5J4VLJ0_9EUKA</name>
<sequence length="312" mass="36564">MLLVNQLPKVGDIIKDRYQLILDISLEEKKMIFLALDQQMQQIIIKFEKYFEEQTAVCIESAILKILANSNHIPRFFSYGQHKNYKFMAYELLGPNMIDLVNYKKPYKFSLNSVLKFGIQAIETLQVGNFLIGNTQETFGTFYLIGFELCKKINRHCGVVATPTFQGRFRGSMTYASLNAHNLVELGRKDDLISLLYILVEFYNGMLPWSDVDELKIQALKEYFHGRKLLERLPKQFLEFEQYILSLDYTTDPDYAYLTSLLKQAAVENGIDLNAPFEWEEEINDEMDRIIRHHITYVSKVDEKIEQFEKEK</sequence>
<dbReference type="SMART" id="SM00220">
    <property type="entry name" value="S_TKc"/>
    <property type="match status" value="1"/>
</dbReference>
<gene>
    <name evidence="2" type="ORF">EZS28_021149</name>
</gene>
<evidence type="ECO:0000259" key="1">
    <source>
        <dbReference type="SMART" id="SM00220"/>
    </source>
</evidence>
<dbReference type="Gene3D" id="1.10.510.10">
    <property type="entry name" value="Transferase(Phosphotransferase) domain 1"/>
    <property type="match status" value="1"/>
</dbReference>
<reference evidence="2 3" key="1">
    <citation type="submission" date="2019-03" db="EMBL/GenBank/DDBJ databases">
        <title>Single cell metagenomics reveals metabolic interactions within the superorganism composed of flagellate Streblomastix strix and complex community of Bacteroidetes bacteria on its surface.</title>
        <authorList>
            <person name="Treitli S.C."/>
            <person name="Kolisko M."/>
            <person name="Husnik F."/>
            <person name="Keeling P."/>
            <person name="Hampl V."/>
        </authorList>
    </citation>
    <scope>NUCLEOTIDE SEQUENCE [LARGE SCALE GENOMIC DNA]</scope>
    <source>
        <strain evidence="2">ST1C</strain>
    </source>
</reference>
<dbReference type="GO" id="GO:0005524">
    <property type="term" value="F:ATP binding"/>
    <property type="evidence" value="ECO:0007669"/>
    <property type="project" value="InterPro"/>
</dbReference>
<dbReference type="InterPro" id="IPR011009">
    <property type="entry name" value="Kinase-like_dom_sf"/>
</dbReference>
<proteinExistence type="predicted"/>
<accession>A0A5J4VLJ0</accession>
<dbReference type="Proteomes" id="UP000324800">
    <property type="component" value="Unassembled WGS sequence"/>
</dbReference>
<dbReference type="InterPro" id="IPR000719">
    <property type="entry name" value="Prot_kinase_dom"/>
</dbReference>
<dbReference type="SUPFAM" id="SSF56112">
    <property type="entry name" value="Protein kinase-like (PK-like)"/>
    <property type="match status" value="1"/>
</dbReference>
<evidence type="ECO:0000313" key="3">
    <source>
        <dbReference type="Proteomes" id="UP000324800"/>
    </source>
</evidence>
<dbReference type="OrthoDB" id="5979581at2759"/>
<dbReference type="GO" id="GO:0004672">
    <property type="term" value="F:protein kinase activity"/>
    <property type="evidence" value="ECO:0007669"/>
    <property type="project" value="InterPro"/>
</dbReference>
<protein>
    <submittedName>
        <fullName evidence="2">Putative TTBK2 protein</fullName>
    </submittedName>
</protein>
<feature type="domain" description="Protein kinase" evidence="1">
    <location>
        <begin position="26"/>
        <end position="262"/>
    </location>
</feature>
<evidence type="ECO:0000313" key="2">
    <source>
        <dbReference type="EMBL" id="KAA6383326.1"/>
    </source>
</evidence>
<feature type="non-terminal residue" evidence="2">
    <location>
        <position position="312"/>
    </location>
</feature>